<dbReference type="WBParaSite" id="nRc.2.0.1.t14541-RA">
    <property type="protein sequence ID" value="nRc.2.0.1.t14541-RA"/>
    <property type="gene ID" value="nRc.2.0.1.g14541"/>
</dbReference>
<dbReference type="AlphaFoldDB" id="A0A915IKK4"/>
<sequence length="64" mass="6837">MKGCQKNPGIVQISGLRSQAEPTAPQRAETLNPKTTPARFCTTHSASFSQPPLPAPSLNFCINV</sequence>
<proteinExistence type="predicted"/>
<dbReference type="Proteomes" id="UP000887565">
    <property type="component" value="Unplaced"/>
</dbReference>
<organism evidence="2 3">
    <name type="scientific">Romanomermis culicivorax</name>
    <name type="common">Nematode worm</name>
    <dbReference type="NCBI Taxonomy" id="13658"/>
    <lineage>
        <taxon>Eukaryota</taxon>
        <taxon>Metazoa</taxon>
        <taxon>Ecdysozoa</taxon>
        <taxon>Nematoda</taxon>
        <taxon>Enoplea</taxon>
        <taxon>Dorylaimia</taxon>
        <taxon>Mermithida</taxon>
        <taxon>Mermithoidea</taxon>
        <taxon>Mermithidae</taxon>
        <taxon>Romanomermis</taxon>
    </lineage>
</organism>
<evidence type="ECO:0000256" key="1">
    <source>
        <dbReference type="SAM" id="MobiDB-lite"/>
    </source>
</evidence>
<feature type="region of interest" description="Disordered" evidence="1">
    <location>
        <begin position="1"/>
        <end position="35"/>
    </location>
</feature>
<name>A0A915IKK4_ROMCU</name>
<reference evidence="3" key="1">
    <citation type="submission" date="2022-11" db="UniProtKB">
        <authorList>
            <consortium name="WormBaseParasite"/>
        </authorList>
    </citation>
    <scope>IDENTIFICATION</scope>
</reference>
<accession>A0A915IKK4</accession>
<protein>
    <submittedName>
        <fullName evidence="3">Uncharacterized protein</fullName>
    </submittedName>
</protein>
<evidence type="ECO:0000313" key="2">
    <source>
        <dbReference type="Proteomes" id="UP000887565"/>
    </source>
</evidence>
<keyword evidence="2" id="KW-1185">Reference proteome</keyword>
<evidence type="ECO:0000313" key="3">
    <source>
        <dbReference type="WBParaSite" id="nRc.2.0.1.t14541-RA"/>
    </source>
</evidence>